<dbReference type="AlphaFoldDB" id="A0A4Y2NCK2"/>
<accession>A0A4Y2NCK2</accession>
<sequence>MNLRLNAFPNVLIAWLRPREHGRQTTGPRKYTDSVVCTDNLHTIAILNVGRFHLPSRLDGYAQDFSMDLMHVTSHPPTRDLPEAVIGQS</sequence>
<name>A0A4Y2NCK2_ARAVE</name>
<organism evidence="1 2">
    <name type="scientific">Araneus ventricosus</name>
    <name type="common">Orbweaver spider</name>
    <name type="synonym">Epeira ventricosa</name>
    <dbReference type="NCBI Taxonomy" id="182803"/>
    <lineage>
        <taxon>Eukaryota</taxon>
        <taxon>Metazoa</taxon>
        <taxon>Ecdysozoa</taxon>
        <taxon>Arthropoda</taxon>
        <taxon>Chelicerata</taxon>
        <taxon>Arachnida</taxon>
        <taxon>Araneae</taxon>
        <taxon>Araneomorphae</taxon>
        <taxon>Entelegynae</taxon>
        <taxon>Araneoidea</taxon>
        <taxon>Araneidae</taxon>
        <taxon>Araneus</taxon>
    </lineage>
</organism>
<gene>
    <name evidence="1" type="ORF">AVEN_191369_1</name>
</gene>
<protein>
    <submittedName>
        <fullName evidence="1">Uncharacterized protein</fullName>
    </submittedName>
</protein>
<reference evidence="1 2" key="1">
    <citation type="journal article" date="2019" name="Sci. Rep.">
        <title>Orb-weaving spider Araneus ventricosus genome elucidates the spidroin gene catalogue.</title>
        <authorList>
            <person name="Kono N."/>
            <person name="Nakamura H."/>
            <person name="Ohtoshi R."/>
            <person name="Moran D.A.P."/>
            <person name="Shinohara A."/>
            <person name="Yoshida Y."/>
            <person name="Fujiwara M."/>
            <person name="Mori M."/>
            <person name="Tomita M."/>
            <person name="Arakawa K."/>
        </authorList>
    </citation>
    <scope>NUCLEOTIDE SEQUENCE [LARGE SCALE GENOMIC DNA]</scope>
</reference>
<evidence type="ECO:0000313" key="2">
    <source>
        <dbReference type="Proteomes" id="UP000499080"/>
    </source>
</evidence>
<proteinExistence type="predicted"/>
<dbReference type="Proteomes" id="UP000499080">
    <property type="component" value="Unassembled WGS sequence"/>
</dbReference>
<keyword evidence="2" id="KW-1185">Reference proteome</keyword>
<comment type="caution">
    <text evidence="1">The sequence shown here is derived from an EMBL/GenBank/DDBJ whole genome shotgun (WGS) entry which is preliminary data.</text>
</comment>
<dbReference type="EMBL" id="BGPR01008824">
    <property type="protein sequence ID" value="GBN36350.1"/>
    <property type="molecule type" value="Genomic_DNA"/>
</dbReference>
<evidence type="ECO:0000313" key="1">
    <source>
        <dbReference type="EMBL" id="GBN36350.1"/>
    </source>
</evidence>